<dbReference type="OrthoDB" id="21292at2759"/>
<name>Q5KIF7_CRYD1</name>
<dbReference type="RefSeq" id="XP_024512649.1">
    <property type="nucleotide sequence ID" value="XM_024657019.1"/>
</dbReference>
<organism evidence="2 3">
    <name type="scientific">Cryptococcus deneoformans (strain JEC21 / ATCC MYA-565)</name>
    <name type="common">Cryptococcus neoformans var. neoformans serotype D</name>
    <dbReference type="NCBI Taxonomy" id="214684"/>
    <lineage>
        <taxon>Eukaryota</taxon>
        <taxon>Fungi</taxon>
        <taxon>Dikarya</taxon>
        <taxon>Basidiomycota</taxon>
        <taxon>Agaricomycotina</taxon>
        <taxon>Tremellomycetes</taxon>
        <taxon>Tremellales</taxon>
        <taxon>Cryptococcaceae</taxon>
        <taxon>Cryptococcus</taxon>
        <taxon>Cryptococcus neoformans species complex</taxon>
    </lineage>
</organism>
<dbReference type="HOGENOM" id="CLU_043063_0_0_1"/>
<dbReference type="STRING" id="214684.Q5KIF7"/>
<keyword evidence="3" id="KW-1185">Reference proteome</keyword>
<dbReference type="PaxDb" id="214684-Q5KIF7"/>
<feature type="region of interest" description="Disordered" evidence="1">
    <location>
        <begin position="147"/>
        <end position="203"/>
    </location>
</feature>
<dbReference type="GO" id="GO:0033328">
    <property type="term" value="F:peroxisome membrane targeting sequence binding"/>
    <property type="evidence" value="ECO:0000318"/>
    <property type="project" value="GO_Central"/>
</dbReference>
<feature type="compositionally biased region" description="Polar residues" evidence="1">
    <location>
        <begin position="33"/>
        <end position="56"/>
    </location>
</feature>
<feature type="region of interest" description="Disordered" evidence="1">
    <location>
        <begin position="1"/>
        <end position="133"/>
    </location>
</feature>
<dbReference type="GO" id="GO:0045046">
    <property type="term" value="P:protein import into peroxisome membrane"/>
    <property type="evidence" value="ECO:0000318"/>
    <property type="project" value="GO_Central"/>
</dbReference>
<feature type="compositionally biased region" description="Acidic residues" evidence="1">
    <location>
        <begin position="14"/>
        <end position="25"/>
    </location>
</feature>
<dbReference type="PANTHER" id="PTHR12774:SF2">
    <property type="entry name" value="PEROXISOMAL BIOGENESIS FACTOR 19"/>
    <property type="match status" value="1"/>
</dbReference>
<dbReference type="InterPro" id="IPR038322">
    <property type="entry name" value="Pex19_C_sf"/>
</dbReference>
<dbReference type="PANTHER" id="PTHR12774">
    <property type="entry name" value="PEROXISOMAL BIOGENESIS FACTOR 19"/>
    <property type="match status" value="1"/>
</dbReference>
<feature type="compositionally biased region" description="Basic and acidic residues" evidence="1">
    <location>
        <begin position="148"/>
        <end position="161"/>
    </location>
</feature>
<accession>Q55TY1</accession>
<dbReference type="EMBL" id="AE017344">
    <property type="protein sequence ID" value="AAW42876.2"/>
    <property type="molecule type" value="Genomic_DNA"/>
</dbReference>
<dbReference type="GeneID" id="3257318"/>
<feature type="compositionally biased region" description="Basic and acidic residues" evidence="1">
    <location>
        <begin position="173"/>
        <end position="183"/>
    </location>
</feature>
<dbReference type="KEGG" id="cne:CND03130"/>
<dbReference type="eggNOG" id="KOG3133">
    <property type="taxonomic scope" value="Eukaryota"/>
</dbReference>
<accession>Q5KIF7</accession>
<dbReference type="Proteomes" id="UP000002149">
    <property type="component" value="Chromosome 4"/>
</dbReference>
<proteinExistence type="predicted"/>
<feature type="compositionally biased region" description="Basic and acidic residues" evidence="1">
    <location>
        <begin position="1"/>
        <end position="13"/>
    </location>
</feature>
<dbReference type="AlphaFoldDB" id="Q5KIF7"/>
<evidence type="ECO:0000313" key="2">
    <source>
        <dbReference type="EMBL" id="AAW42876.2"/>
    </source>
</evidence>
<dbReference type="Gene3D" id="1.20.120.900">
    <property type="entry name" value="Pex19, mPTS binding domain"/>
    <property type="match status" value="1"/>
</dbReference>
<dbReference type="VEuPathDB" id="FungiDB:CND03130"/>
<sequence>MDESSKHQYRDPQVDEEEEEEDLSDLDNVLESFQNSRPSASTLQRDASLPSATQPRPSTPPPGEDDEDFEASLMQGMESLLRQLAGDHPPGVMPDIGGDGSSKPTDPRMGSSGSVEPSPLSKEAEEAAWQNAVDTLLSGEGLAALGLDEGKSSRSKEKASSEHSLNGTAPKPSYEDTLRKTLESLKSAGRNSGARSSAAKDGQNDIASLFASLGGDPDLLKGMNLGEEGGEEDFEGILEGMMTQLMTKEVLEEPMSELAVKYPPYLKSPPPDTSPEDIAKYHQQYTLVTQIVETFKKPGYTDEKDGKDIARLVSEMQDLGGPPKEVMGDLPEGFDLGILGNEDGCTIM</sequence>
<evidence type="ECO:0000313" key="3">
    <source>
        <dbReference type="Proteomes" id="UP000002149"/>
    </source>
</evidence>
<protein>
    <submittedName>
        <fullName evidence="2">Peroxin19 Pex19p, putative</fullName>
    </submittedName>
</protein>
<reference evidence="2 3" key="1">
    <citation type="journal article" date="2005" name="Science">
        <title>The genome of the basidiomycetous yeast and human pathogen Cryptococcus neoformans.</title>
        <authorList>
            <person name="Loftus B.J."/>
            <person name="Fung E."/>
            <person name="Roncaglia P."/>
            <person name="Rowley D."/>
            <person name="Amedeo P."/>
            <person name="Bruno D."/>
            <person name="Vamathevan J."/>
            <person name="Miranda M."/>
            <person name="Anderson I.J."/>
            <person name="Fraser J.A."/>
            <person name="Allen J.E."/>
            <person name="Bosdet I.E."/>
            <person name="Brent M.R."/>
            <person name="Chiu R."/>
            <person name="Doering T.L."/>
            <person name="Donlin M.J."/>
            <person name="D'Souza C.A."/>
            <person name="Fox D.S."/>
            <person name="Grinberg V."/>
            <person name="Fu J."/>
            <person name="Fukushima M."/>
            <person name="Haas B.J."/>
            <person name="Huang J.C."/>
            <person name="Janbon G."/>
            <person name="Jones S.J."/>
            <person name="Koo H.L."/>
            <person name="Krzywinski M.I."/>
            <person name="Kwon-Chung J.K."/>
            <person name="Lengeler K.B."/>
            <person name="Maiti R."/>
            <person name="Marra M.A."/>
            <person name="Marra R.E."/>
            <person name="Mathewson C.A."/>
            <person name="Mitchell T.G."/>
            <person name="Pertea M."/>
            <person name="Riggs F.R."/>
            <person name="Salzberg S.L."/>
            <person name="Schein J.E."/>
            <person name="Shvartsbeyn A."/>
            <person name="Shin H."/>
            <person name="Shumway M."/>
            <person name="Specht C.A."/>
            <person name="Suh B.B."/>
            <person name="Tenney A."/>
            <person name="Utterback T.R."/>
            <person name="Wickes B.L."/>
            <person name="Wortman J.R."/>
            <person name="Wye N.H."/>
            <person name="Kronstad J.W."/>
            <person name="Lodge J.K."/>
            <person name="Heitman J."/>
            <person name="Davis R.W."/>
            <person name="Fraser C.M."/>
            <person name="Hyman R.W."/>
        </authorList>
    </citation>
    <scope>NUCLEOTIDE SEQUENCE [LARGE SCALE GENOMIC DNA]</scope>
    <source>
        <strain evidence="3">JEC21 / ATCC MYA-565</strain>
    </source>
</reference>
<gene>
    <name evidence="2" type="ordered locus">CND03130</name>
</gene>
<feature type="compositionally biased region" description="Low complexity" evidence="1">
    <location>
        <begin position="187"/>
        <end position="199"/>
    </location>
</feature>
<dbReference type="InterPro" id="IPR006708">
    <property type="entry name" value="Pex19"/>
</dbReference>
<evidence type="ECO:0000256" key="1">
    <source>
        <dbReference type="SAM" id="MobiDB-lite"/>
    </source>
</evidence>
<dbReference type="Pfam" id="PF04614">
    <property type="entry name" value="Pex19"/>
    <property type="match status" value="1"/>
</dbReference>
<dbReference type="GO" id="GO:0005778">
    <property type="term" value="C:peroxisomal membrane"/>
    <property type="evidence" value="ECO:0000318"/>
    <property type="project" value="GO_Central"/>
</dbReference>
<dbReference type="InParanoid" id="Q5KIF7"/>